<proteinExistence type="predicted"/>
<dbReference type="GO" id="GO:0003677">
    <property type="term" value="F:DNA binding"/>
    <property type="evidence" value="ECO:0007669"/>
    <property type="project" value="UniProtKB-KW"/>
</dbReference>
<evidence type="ECO:0000313" key="4">
    <source>
        <dbReference type="Proteomes" id="UP000230886"/>
    </source>
</evidence>
<dbReference type="GO" id="GO:0003700">
    <property type="term" value="F:DNA-binding transcription factor activity"/>
    <property type="evidence" value="ECO:0007669"/>
    <property type="project" value="TreeGrafter"/>
</dbReference>
<dbReference type="CDD" id="cd00093">
    <property type="entry name" value="HTH_XRE"/>
    <property type="match status" value="2"/>
</dbReference>
<dbReference type="InterPro" id="IPR010982">
    <property type="entry name" value="Lambda_DNA-bd_dom_sf"/>
</dbReference>
<dbReference type="PANTHER" id="PTHR46797:SF24">
    <property type="entry name" value="DNA-BINDING PHAGE PROTEIN"/>
    <property type="match status" value="1"/>
</dbReference>
<organism evidence="3 4">
    <name type="scientific">Rhodococcus qingshengii</name>
    <dbReference type="NCBI Taxonomy" id="334542"/>
    <lineage>
        <taxon>Bacteria</taxon>
        <taxon>Bacillati</taxon>
        <taxon>Actinomycetota</taxon>
        <taxon>Actinomycetes</taxon>
        <taxon>Mycobacteriales</taxon>
        <taxon>Nocardiaceae</taxon>
        <taxon>Rhodococcus</taxon>
        <taxon>Rhodococcus erythropolis group</taxon>
    </lineage>
</organism>
<name>A0A2A5IZ48_RHOSG</name>
<gene>
    <name evidence="3" type="ORF">CHR55_33280</name>
</gene>
<reference evidence="3 4" key="1">
    <citation type="submission" date="2017-07" db="EMBL/GenBank/DDBJ databases">
        <title>Draft sequence of Rhodococcus enclensis 23b-28.</title>
        <authorList>
            <person name="Besaury L."/>
            <person name="Sancelme M."/>
            <person name="Amato P."/>
            <person name="Lallement A."/>
            <person name="Delort A.-M."/>
        </authorList>
    </citation>
    <scope>NUCLEOTIDE SEQUENCE [LARGE SCALE GENOMIC DNA]</scope>
    <source>
        <strain evidence="3 4">23b-28</strain>
    </source>
</reference>
<dbReference type="SMART" id="SM00530">
    <property type="entry name" value="HTH_XRE"/>
    <property type="match status" value="2"/>
</dbReference>
<dbReference type="InterPro" id="IPR050807">
    <property type="entry name" value="TransReg_Diox_bact_type"/>
</dbReference>
<dbReference type="AlphaFoldDB" id="A0A2A5IZ48"/>
<keyword evidence="1" id="KW-0238">DNA-binding</keyword>
<dbReference type="Pfam" id="PF01381">
    <property type="entry name" value="HTH_3"/>
    <property type="match status" value="2"/>
</dbReference>
<dbReference type="Proteomes" id="UP000230886">
    <property type="component" value="Unassembled WGS sequence"/>
</dbReference>
<dbReference type="Gene3D" id="1.10.260.40">
    <property type="entry name" value="lambda repressor-like DNA-binding domains"/>
    <property type="match status" value="2"/>
</dbReference>
<protein>
    <submittedName>
        <fullName evidence="3">Transcriptional regulator</fullName>
    </submittedName>
</protein>
<dbReference type="PROSITE" id="PS50943">
    <property type="entry name" value="HTH_CROC1"/>
    <property type="match status" value="2"/>
</dbReference>
<dbReference type="InterPro" id="IPR001387">
    <property type="entry name" value="Cro/C1-type_HTH"/>
</dbReference>
<feature type="domain" description="HTH cro/C1-type" evidence="2">
    <location>
        <begin position="78"/>
        <end position="132"/>
    </location>
</feature>
<dbReference type="EMBL" id="NOVD01000087">
    <property type="protein sequence ID" value="PCK22011.1"/>
    <property type="molecule type" value="Genomic_DNA"/>
</dbReference>
<dbReference type="SUPFAM" id="SSF47413">
    <property type="entry name" value="lambda repressor-like DNA-binding domains"/>
    <property type="match status" value="2"/>
</dbReference>
<feature type="domain" description="HTH cro/C1-type" evidence="2">
    <location>
        <begin position="14"/>
        <end position="68"/>
    </location>
</feature>
<comment type="caution">
    <text evidence="3">The sequence shown here is derived from an EMBL/GenBank/DDBJ whole genome shotgun (WGS) entry which is preliminary data.</text>
</comment>
<accession>A0A2A5IZ48</accession>
<dbReference type="GO" id="GO:0005829">
    <property type="term" value="C:cytosol"/>
    <property type="evidence" value="ECO:0007669"/>
    <property type="project" value="TreeGrafter"/>
</dbReference>
<evidence type="ECO:0000259" key="2">
    <source>
        <dbReference type="PROSITE" id="PS50943"/>
    </source>
</evidence>
<evidence type="ECO:0000313" key="3">
    <source>
        <dbReference type="EMBL" id="PCK22011.1"/>
    </source>
</evidence>
<evidence type="ECO:0000256" key="1">
    <source>
        <dbReference type="ARBA" id="ARBA00023125"/>
    </source>
</evidence>
<sequence>MSRRILQGFDPEALKRRRDELGMTRGDLARAADISVTAVADWENGRRTPQVDSLAQVAAALKCEIGAFVDMGPGDRSLADLRILAGLTQPQLGKITGISTTVISSLERAESGLSEERAEVLARALGVDVAAIVAGYTKARNRAPGEQP</sequence>
<dbReference type="PANTHER" id="PTHR46797">
    <property type="entry name" value="HTH-TYPE TRANSCRIPTIONAL REGULATOR"/>
    <property type="match status" value="1"/>
</dbReference>